<evidence type="ECO:0000313" key="1">
    <source>
        <dbReference type="EMBL" id="QGG48039.1"/>
    </source>
</evidence>
<dbReference type="EMBL" id="CP045875">
    <property type="protein sequence ID" value="QGG48039.1"/>
    <property type="molecule type" value="Genomic_DNA"/>
</dbReference>
<gene>
    <name evidence="1" type="ORF">FTV88_1941</name>
</gene>
<accession>A0A5Q2N2G5</accession>
<dbReference type="AlphaFoldDB" id="A0A5Q2N2G5"/>
<proteinExistence type="predicted"/>
<dbReference type="KEGG" id="hcv:FTV88_1941"/>
<dbReference type="Proteomes" id="UP000366051">
    <property type="component" value="Chromosome"/>
</dbReference>
<name>A0A5Q2N2G5_9FIRM</name>
<evidence type="ECO:0000313" key="2">
    <source>
        <dbReference type="Proteomes" id="UP000366051"/>
    </source>
</evidence>
<protein>
    <submittedName>
        <fullName evidence="1">ATPase putative</fullName>
    </submittedName>
</protein>
<sequence>MVKEMKKSYSWTKPNIPKLIGRKKVDLSTFEYAIHIPRDFIVDFVQANDGFHLERGNRIEIVLMHDGILYKAFLHNVNQQKNEGDVLQIRYDNSEELKQVLRERLNRSYSYIQEQKAIKEDSARIKIPNEIAEYVDFYDTGKPFEYRIELITAGNKEALTTTGFHQEK</sequence>
<keyword evidence="2" id="KW-1185">Reference proteome</keyword>
<organism evidence="1 2">
    <name type="scientific">Heliorestis convoluta</name>
    <dbReference type="NCBI Taxonomy" id="356322"/>
    <lineage>
        <taxon>Bacteria</taxon>
        <taxon>Bacillati</taxon>
        <taxon>Bacillota</taxon>
        <taxon>Clostridia</taxon>
        <taxon>Eubacteriales</taxon>
        <taxon>Heliobacteriaceae</taxon>
        <taxon>Heliorestis</taxon>
    </lineage>
</organism>
<dbReference type="OrthoDB" id="9781481at2"/>
<reference evidence="2" key="1">
    <citation type="submission" date="2019-11" db="EMBL/GenBank/DDBJ databases">
        <title>Genome sequence of Heliorestis convoluta strain HH, an alkaliphilic and minimalistic phototrophic bacterium from a soda lake in Egypt.</title>
        <authorList>
            <person name="Dewey E.D."/>
            <person name="Stokes L.M."/>
            <person name="Burchell B.M."/>
            <person name="Shaffer K.N."/>
            <person name="Huntington A.M."/>
            <person name="Baker J.M."/>
            <person name="Nadendla S."/>
            <person name="Giglio M.G."/>
            <person name="Touchman J.W."/>
            <person name="Blankenship R.E."/>
            <person name="Madigan M.T."/>
            <person name="Sattley W.M."/>
        </authorList>
    </citation>
    <scope>NUCLEOTIDE SEQUENCE [LARGE SCALE GENOMIC DNA]</scope>
    <source>
        <strain evidence="2">HH</strain>
    </source>
</reference>